<keyword evidence="2" id="KW-0812">Transmembrane</keyword>
<feature type="transmembrane region" description="Helical" evidence="2">
    <location>
        <begin position="118"/>
        <end position="138"/>
    </location>
</feature>
<proteinExistence type="predicted"/>
<keyword evidence="2" id="KW-1133">Transmembrane helix</keyword>
<dbReference type="Pfam" id="PF10935">
    <property type="entry name" value="DUF2637"/>
    <property type="match status" value="1"/>
</dbReference>
<dbReference type="EMBL" id="JAUHTC010000020">
    <property type="protein sequence ID" value="MDN4517104.1"/>
    <property type="molecule type" value="Genomic_DNA"/>
</dbReference>
<keyword evidence="4" id="KW-1185">Reference proteome</keyword>
<evidence type="ECO:0000256" key="1">
    <source>
        <dbReference type="SAM" id="MobiDB-lite"/>
    </source>
</evidence>
<evidence type="ECO:0000256" key="2">
    <source>
        <dbReference type="SAM" id="Phobius"/>
    </source>
</evidence>
<name>A0ABT8H8M0_MYCAO</name>
<evidence type="ECO:0000313" key="4">
    <source>
        <dbReference type="Proteomes" id="UP001172687"/>
    </source>
</evidence>
<evidence type="ECO:0000313" key="3">
    <source>
        <dbReference type="EMBL" id="MDN4517104.1"/>
    </source>
</evidence>
<dbReference type="RefSeq" id="WP_301161242.1">
    <property type="nucleotide sequence ID" value="NZ_JAUHTC010000020.1"/>
</dbReference>
<keyword evidence="2" id="KW-0472">Membrane</keyword>
<organism evidence="3 4">
    <name type="scientific">Mycolicibacterium austroafricanum</name>
    <name type="common">Mycobacterium austroafricanum</name>
    <dbReference type="NCBI Taxonomy" id="39687"/>
    <lineage>
        <taxon>Bacteria</taxon>
        <taxon>Bacillati</taxon>
        <taxon>Actinomycetota</taxon>
        <taxon>Actinomycetes</taxon>
        <taxon>Mycobacteriales</taxon>
        <taxon>Mycobacteriaceae</taxon>
        <taxon>Mycolicibacterium</taxon>
    </lineage>
</organism>
<feature type="compositionally biased region" description="Basic and acidic residues" evidence="1">
    <location>
        <begin position="218"/>
        <end position="228"/>
    </location>
</feature>
<feature type="transmembrane region" description="Helical" evidence="2">
    <location>
        <begin position="48"/>
        <end position="72"/>
    </location>
</feature>
<dbReference type="InterPro" id="IPR021235">
    <property type="entry name" value="DUF2637"/>
</dbReference>
<reference evidence="3" key="1">
    <citation type="submission" date="2023-07" db="EMBL/GenBank/DDBJ databases">
        <title>Degradation of tert-butanol by M. austroafricanum TBA100.</title>
        <authorList>
            <person name="Helbich S."/>
            <person name="Vainshtein Y."/>
        </authorList>
    </citation>
    <scope>NUCLEOTIDE SEQUENCE</scope>
    <source>
        <strain evidence="3">TBA100</strain>
    </source>
</reference>
<feature type="compositionally biased region" description="Low complexity" evidence="1">
    <location>
        <begin position="185"/>
        <end position="217"/>
    </location>
</feature>
<feature type="transmembrane region" description="Helical" evidence="2">
    <location>
        <begin position="79"/>
        <end position="98"/>
    </location>
</feature>
<comment type="caution">
    <text evidence="3">The sequence shown here is derived from an EMBL/GenBank/DDBJ whole genome shotgun (WGS) entry which is preliminary data.</text>
</comment>
<protein>
    <submittedName>
        <fullName evidence="3">DUF2637 domain-containing protein</fullName>
    </submittedName>
</protein>
<sequence length="354" mass="36012">MPVRNTDAAVVHRRATAFFLGWLILAASMSLAGNVGHALLIAPVEMGWLAAGAALVPPIVLLAATHSATWLVRARSAGWVYWTCLALTAALAVGSFALSFDALRSFAVVLGIRESLSWIWPAVIDVAIAHATLCLLSMTRPARVDSFSTPRAAAAVGTPELSAPVAVLAEAPGGVRDGVDDTQSAKPATAPAPRPAVNASSSSASAGSPYPGGSAAPTRREAHADSGAVRERVAPAAAGSHPGHENPEQYPQRLAQRPLSAVPTVVGSDASPAASVADALTGQGLSSGGVQRWRPVAESLVREGVTAKNVELVARILADGAAGTAPSTIGRRHEVHHTTVSRILGAAARLGATG</sequence>
<accession>A0ABT8H8M0</accession>
<gene>
    <name evidence="3" type="ORF">QYF68_04600</name>
</gene>
<feature type="region of interest" description="Disordered" evidence="1">
    <location>
        <begin position="173"/>
        <end position="228"/>
    </location>
</feature>
<dbReference type="Proteomes" id="UP001172687">
    <property type="component" value="Unassembled WGS sequence"/>
</dbReference>